<dbReference type="InterPro" id="IPR006311">
    <property type="entry name" value="TAT_signal"/>
</dbReference>
<dbReference type="Gene3D" id="2.160.20.10">
    <property type="entry name" value="Single-stranded right-handed beta-helix, Pectin lyase-like"/>
    <property type="match status" value="1"/>
</dbReference>
<sequence>MDVNRRHLIGASAAGFAGALAMSPDAAHAAPPTSALGRDATQYGVRPGSSDDQTRVLQRAIDEAARAQVPLALPPGVYRTSMLRLQNGTQLIGVRGATRLIFTGGASMFQGEGAGHVGLTNITLDGGGIALPTRRGLVHCIGGRDIRIVDCEITGSGGNGIWFEQVSGDVSGNIITNTASTAILSFDAQGLLVSRNTILGTNDNGIEILRTAIGDDGTQVLDNRIEDIKAGPGGSGQYGNAINAFRAGNVIVRGNRIRNCDYSAVRGNSAANIQITGNSVSDVREVALYSEFSFEGAVIAGNTVDGAAVGVSVCNFNEGGRLAAVQGNIIRNLLPKRPIGTAPDDDAGIGIYVEADTSVSGNVIENAPSFGIVAGWGKYLRDVAISGNVIRKAFVGIGVSVASGAGTALVNNNMISETPRGAVVGLDHARPVTSDLSAEGAQRFAQVVMGTNAVRR</sequence>
<dbReference type="EMBL" id="LT670818">
    <property type="protein sequence ID" value="SHG89579.1"/>
    <property type="molecule type" value="Genomic_DNA"/>
</dbReference>
<evidence type="ECO:0000256" key="2">
    <source>
        <dbReference type="SAM" id="SignalP"/>
    </source>
</evidence>
<feature type="chain" id="PRO_5012974318" evidence="2">
    <location>
        <begin position="30"/>
        <end position="456"/>
    </location>
</feature>
<dbReference type="AlphaFoldDB" id="A0A1M5NK61"/>
<dbReference type="Proteomes" id="UP000190675">
    <property type="component" value="Chromosome I"/>
</dbReference>
<feature type="domain" description="Right handed beta helix" evidence="3">
    <location>
        <begin position="215"/>
        <end position="389"/>
    </location>
</feature>
<feature type="signal peptide" evidence="2">
    <location>
        <begin position="1"/>
        <end position="29"/>
    </location>
</feature>
<name>A0A1M5NK61_9BRAD</name>
<dbReference type="Pfam" id="PF13229">
    <property type="entry name" value="Beta_helix"/>
    <property type="match status" value="1"/>
</dbReference>
<evidence type="ECO:0000256" key="1">
    <source>
        <dbReference type="SAM" id="MobiDB-lite"/>
    </source>
</evidence>
<protein>
    <submittedName>
        <fullName evidence="4">Twin-arg-translocated uncharacterized repeat-containing protein</fullName>
    </submittedName>
</protein>
<dbReference type="NCBIfam" id="TIGR03808">
    <property type="entry name" value="RR_plus_rpt_1"/>
    <property type="match status" value="1"/>
</dbReference>
<accession>A0A1M5NK61</accession>
<dbReference type="InterPro" id="IPR022388">
    <property type="entry name" value="CHP03808"/>
</dbReference>
<dbReference type="InterPro" id="IPR039448">
    <property type="entry name" value="Beta_helix"/>
</dbReference>
<dbReference type="InterPro" id="IPR012334">
    <property type="entry name" value="Pectin_lyas_fold"/>
</dbReference>
<keyword evidence="2" id="KW-0732">Signal</keyword>
<proteinExistence type="predicted"/>
<feature type="region of interest" description="Disordered" evidence="1">
    <location>
        <begin position="27"/>
        <end position="52"/>
    </location>
</feature>
<evidence type="ECO:0000313" key="4">
    <source>
        <dbReference type="EMBL" id="SHG89579.1"/>
    </source>
</evidence>
<dbReference type="RefSeq" id="WP_079567987.1">
    <property type="nucleotide sequence ID" value="NZ_LT670818.1"/>
</dbReference>
<dbReference type="InterPro" id="IPR011050">
    <property type="entry name" value="Pectin_lyase_fold/virulence"/>
</dbReference>
<evidence type="ECO:0000313" key="5">
    <source>
        <dbReference type="Proteomes" id="UP000190675"/>
    </source>
</evidence>
<dbReference type="InterPro" id="IPR006626">
    <property type="entry name" value="PbH1"/>
</dbReference>
<dbReference type="SUPFAM" id="SSF51126">
    <property type="entry name" value="Pectin lyase-like"/>
    <property type="match status" value="1"/>
</dbReference>
<dbReference type="OrthoDB" id="9788772at2"/>
<dbReference type="PROSITE" id="PS51318">
    <property type="entry name" value="TAT"/>
    <property type="match status" value="1"/>
</dbReference>
<dbReference type="SMART" id="SM00710">
    <property type="entry name" value="PbH1"/>
    <property type="match status" value="6"/>
</dbReference>
<organism evidence="4 5">
    <name type="scientific">Bradyrhizobium erythrophlei</name>
    <dbReference type="NCBI Taxonomy" id="1437360"/>
    <lineage>
        <taxon>Bacteria</taxon>
        <taxon>Pseudomonadati</taxon>
        <taxon>Pseudomonadota</taxon>
        <taxon>Alphaproteobacteria</taxon>
        <taxon>Hyphomicrobiales</taxon>
        <taxon>Nitrobacteraceae</taxon>
        <taxon>Bradyrhizobium</taxon>
    </lineage>
</organism>
<reference evidence="4 5" key="1">
    <citation type="submission" date="2016-11" db="EMBL/GenBank/DDBJ databases">
        <authorList>
            <person name="Jaros S."/>
            <person name="Januszkiewicz K."/>
            <person name="Wedrychowicz H."/>
        </authorList>
    </citation>
    <scope>NUCLEOTIDE SEQUENCE [LARGE SCALE GENOMIC DNA]</scope>
    <source>
        <strain evidence="4 5">GAS242</strain>
    </source>
</reference>
<dbReference type="InterPro" id="IPR022444">
    <property type="entry name" value="Cofactor-bd_rpt"/>
</dbReference>
<evidence type="ECO:0000259" key="3">
    <source>
        <dbReference type="Pfam" id="PF13229"/>
    </source>
</evidence>
<gene>
    <name evidence="4" type="ORF">SAMN05444169_4692</name>
</gene>
<dbReference type="NCBIfam" id="TIGR03807">
    <property type="entry name" value="RR_fam_repeat"/>
    <property type="match status" value="4"/>
</dbReference>